<dbReference type="Gene3D" id="1.10.10.10">
    <property type="entry name" value="Winged helix-like DNA-binding domain superfamily/Winged helix DNA-binding domain"/>
    <property type="match status" value="1"/>
</dbReference>
<feature type="domain" description="HTH lysR-type" evidence="5">
    <location>
        <begin position="4"/>
        <end position="61"/>
    </location>
</feature>
<keyword evidence="7" id="KW-1185">Reference proteome</keyword>
<sequence length="304" mass="32785">MSDLDLRKLRYFLVVAEELNYGRAADRLHIAQPVLSRQIAALEGELGATLFERSSRGTRLTETGVALVADARVLLAGAAALQRRARTAGRQGPHVTIGFMPGLIITAVVRDLVERFPGLTVDVQRTGWDTQVDLLLDGTIDASFVRLPVPRRGLRVSEIAREQRVVVLPVGHALLECADITLADLTAELLLQDPEAVPEWRDAVLEVRPHALSLERIGLPSFDSVEEKLEYVAAGRGIVILPASTAAFYTRGDIAIRPISDLAPGTIGLAVPADRSTPVLTALEEIAQRLSASVVSESADTRSA</sequence>
<dbReference type="Gene3D" id="3.40.190.10">
    <property type="entry name" value="Periplasmic binding protein-like II"/>
    <property type="match status" value="2"/>
</dbReference>
<dbReference type="PROSITE" id="PS50931">
    <property type="entry name" value="HTH_LYSR"/>
    <property type="match status" value="1"/>
</dbReference>
<reference evidence="6 7" key="1">
    <citation type="submission" date="2018-10" db="EMBL/GenBank/DDBJ databases">
        <authorList>
            <person name="Li J."/>
        </authorList>
    </citation>
    <scope>NUCLEOTIDE SEQUENCE [LARGE SCALE GENOMIC DNA]</scope>
    <source>
        <strain evidence="6 7">IF 016277</strain>
    </source>
</reference>
<evidence type="ECO:0000256" key="3">
    <source>
        <dbReference type="ARBA" id="ARBA00023125"/>
    </source>
</evidence>
<dbReference type="GO" id="GO:0003700">
    <property type="term" value="F:DNA-binding transcription factor activity"/>
    <property type="evidence" value="ECO:0007669"/>
    <property type="project" value="InterPro"/>
</dbReference>
<dbReference type="InterPro" id="IPR036390">
    <property type="entry name" value="WH_DNA-bd_sf"/>
</dbReference>
<dbReference type="PRINTS" id="PR00039">
    <property type="entry name" value="HTHLYSR"/>
</dbReference>
<keyword evidence="3" id="KW-0238">DNA-binding</keyword>
<dbReference type="Pfam" id="PF03466">
    <property type="entry name" value="LysR_substrate"/>
    <property type="match status" value="1"/>
</dbReference>
<dbReference type="InterPro" id="IPR036388">
    <property type="entry name" value="WH-like_DNA-bd_sf"/>
</dbReference>
<dbReference type="OrthoDB" id="3636008at2"/>
<protein>
    <submittedName>
        <fullName evidence="6">LysR family transcriptional regulator</fullName>
    </submittedName>
</protein>
<keyword evidence="4" id="KW-0804">Transcription</keyword>
<proteinExistence type="inferred from homology"/>
<dbReference type="SUPFAM" id="SSF46785">
    <property type="entry name" value="Winged helix' DNA-binding domain"/>
    <property type="match status" value="1"/>
</dbReference>
<dbReference type="SUPFAM" id="SSF53850">
    <property type="entry name" value="Periplasmic binding protein-like II"/>
    <property type="match status" value="1"/>
</dbReference>
<dbReference type="Pfam" id="PF00126">
    <property type="entry name" value="HTH_1"/>
    <property type="match status" value="1"/>
</dbReference>
<keyword evidence="2" id="KW-0805">Transcription regulation</keyword>
<dbReference type="CDD" id="cd08414">
    <property type="entry name" value="PBP2_LTTR_aromatics_like"/>
    <property type="match status" value="1"/>
</dbReference>
<dbReference type="RefSeq" id="WP_121648932.1">
    <property type="nucleotide sequence ID" value="NZ_RCUX01000008.1"/>
</dbReference>
<gene>
    <name evidence="6" type="ORF">D9V32_10845</name>
</gene>
<dbReference type="Proteomes" id="UP000272503">
    <property type="component" value="Unassembled WGS sequence"/>
</dbReference>
<evidence type="ECO:0000256" key="2">
    <source>
        <dbReference type="ARBA" id="ARBA00023015"/>
    </source>
</evidence>
<comment type="similarity">
    <text evidence="1">Belongs to the LysR transcriptional regulatory family.</text>
</comment>
<dbReference type="PANTHER" id="PTHR30346:SF0">
    <property type="entry name" value="HCA OPERON TRANSCRIPTIONAL ACTIVATOR HCAR"/>
    <property type="match status" value="1"/>
</dbReference>
<dbReference type="InterPro" id="IPR000847">
    <property type="entry name" value="LysR_HTH_N"/>
</dbReference>
<dbReference type="EMBL" id="RCUX01000008">
    <property type="protein sequence ID" value="RLP74926.1"/>
    <property type="molecule type" value="Genomic_DNA"/>
</dbReference>
<evidence type="ECO:0000256" key="4">
    <source>
        <dbReference type="ARBA" id="ARBA00023163"/>
    </source>
</evidence>
<evidence type="ECO:0000256" key="1">
    <source>
        <dbReference type="ARBA" id="ARBA00009437"/>
    </source>
</evidence>
<evidence type="ECO:0000259" key="5">
    <source>
        <dbReference type="PROSITE" id="PS50931"/>
    </source>
</evidence>
<dbReference type="AlphaFoldDB" id="A0A3L7A3K7"/>
<evidence type="ECO:0000313" key="7">
    <source>
        <dbReference type="Proteomes" id="UP000272503"/>
    </source>
</evidence>
<name>A0A3L7A3K7_9MICO</name>
<dbReference type="FunFam" id="1.10.10.10:FF:000001">
    <property type="entry name" value="LysR family transcriptional regulator"/>
    <property type="match status" value="1"/>
</dbReference>
<dbReference type="PANTHER" id="PTHR30346">
    <property type="entry name" value="TRANSCRIPTIONAL DUAL REGULATOR HCAR-RELATED"/>
    <property type="match status" value="1"/>
</dbReference>
<organism evidence="6 7">
    <name type="scientific">Mycetocola tolaasinivorans</name>
    <dbReference type="NCBI Taxonomy" id="76635"/>
    <lineage>
        <taxon>Bacteria</taxon>
        <taxon>Bacillati</taxon>
        <taxon>Actinomycetota</taxon>
        <taxon>Actinomycetes</taxon>
        <taxon>Micrococcales</taxon>
        <taxon>Microbacteriaceae</taxon>
        <taxon>Mycetocola</taxon>
    </lineage>
</organism>
<comment type="caution">
    <text evidence="6">The sequence shown here is derived from an EMBL/GenBank/DDBJ whole genome shotgun (WGS) entry which is preliminary data.</text>
</comment>
<evidence type="ECO:0000313" key="6">
    <source>
        <dbReference type="EMBL" id="RLP74926.1"/>
    </source>
</evidence>
<dbReference type="InterPro" id="IPR005119">
    <property type="entry name" value="LysR_subst-bd"/>
</dbReference>
<accession>A0A3L7A3K7</accession>
<dbReference type="GO" id="GO:0003677">
    <property type="term" value="F:DNA binding"/>
    <property type="evidence" value="ECO:0007669"/>
    <property type="project" value="UniProtKB-KW"/>
</dbReference>
<dbReference type="GO" id="GO:0032993">
    <property type="term" value="C:protein-DNA complex"/>
    <property type="evidence" value="ECO:0007669"/>
    <property type="project" value="TreeGrafter"/>
</dbReference>